<dbReference type="Proteomes" id="UP000236291">
    <property type="component" value="Unassembled WGS sequence"/>
</dbReference>
<dbReference type="ExpressionAtlas" id="A0A2K3LNH6">
    <property type="expression patterns" value="baseline"/>
</dbReference>
<name>A0A2K3LNH6_TRIPR</name>
<dbReference type="PROSITE" id="PS50181">
    <property type="entry name" value="FBOX"/>
    <property type="match status" value="1"/>
</dbReference>
<dbReference type="EMBL" id="ASHM01037225">
    <property type="protein sequence ID" value="PNX80084.1"/>
    <property type="molecule type" value="Genomic_DNA"/>
</dbReference>
<reference evidence="2 3" key="2">
    <citation type="journal article" date="2017" name="Front. Plant Sci.">
        <title>Gene Classification and Mining of Molecular Markers Useful in Red Clover (Trifolium pratense) Breeding.</title>
        <authorList>
            <person name="Istvanek J."/>
            <person name="Dluhosova J."/>
            <person name="Dluhos P."/>
            <person name="Patkova L."/>
            <person name="Nedelnik J."/>
            <person name="Repkova J."/>
        </authorList>
    </citation>
    <scope>NUCLEOTIDE SEQUENCE [LARGE SCALE GENOMIC DNA]</scope>
    <source>
        <strain evidence="3">cv. Tatra</strain>
        <tissue evidence="2">Young leaves</tissue>
    </source>
</reference>
<dbReference type="SUPFAM" id="SSF52047">
    <property type="entry name" value="RNI-like"/>
    <property type="match status" value="1"/>
</dbReference>
<comment type="caution">
    <text evidence="2">The sequence shown here is derived from an EMBL/GenBank/DDBJ whole genome shotgun (WGS) entry which is preliminary data.</text>
</comment>
<sequence length="292" mass="34060">MMMSTSITKEVEVQCTTKPNWLQLPIDVTANILFKLDTFEILKSARNVCSLWWKICKDPVMWQTIHMNNFYRGVYVPHRQIPVYLAKICRYAVELSRGHLKDIYIYRFATDDLLKYIVDRACNLRCIRLVLCNNVSSQVLIELGMKLPLLEELDISISMFSGYCLPQKLKEFNRLPYEITVTCNYDAFAIAKSMPGLRRLNIGGHPLDNVGLLAILDGCPRLEFLDLRGCFNLKFSENLEKRCHDQIKDLLLPDDLLDNGYWWECCLDYKCEDCRWSSEDEDSSYHSCDSEF</sequence>
<dbReference type="InterPro" id="IPR032675">
    <property type="entry name" value="LRR_dom_sf"/>
</dbReference>
<dbReference type="AlphaFoldDB" id="A0A2K3LNH6"/>
<dbReference type="InterPro" id="IPR001810">
    <property type="entry name" value="F-box_dom"/>
</dbReference>
<dbReference type="Gene3D" id="1.20.1280.50">
    <property type="match status" value="1"/>
</dbReference>
<dbReference type="PANTHER" id="PTHR38926:SF2">
    <property type="entry name" value="F-BOX_LRR-REPEAT PROTEIN 21-RELATED"/>
    <property type="match status" value="1"/>
</dbReference>
<dbReference type="SUPFAM" id="SSF81383">
    <property type="entry name" value="F-box domain"/>
    <property type="match status" value="1"/>
</dbReference>
<gene>
    <name evidence="2" type="ORF">L195_g036079</name>
</gene>
<protein>
    <submittedName>
        <fullName evidence="2">F-box protein skip19</fullName>
    </submittedName>
</protein>
<dbReference type="Gene3D" id="3.80.10.10">
    <property type="entry name" value="Ribonuclease Inhibitor"/>
    <property type="match status" value="1"/>
</dbReference>
<feature type="domain" description="F-box" evidence="1">
    <location>
        <begin position="18"/>
        <end position="65"/>
    </location>
</feature>
<dbReference type="STRING" id="57577.A0A2K3LNH6"/>
<dbReference type="PANTHER" id="PTHR38926">
    <property type="entry name" value="F-BOX DOMAIN CONTAINING PROTEIN, EXPRESSED"/>
    <property type="match status" value="1"/>
</dbReference>
<dbReference type="Pfam" id="PF12937">
    <property type="entry name" value="F-box-like"/>
    <property type="match status" value="1"/>
</dbReference>
<evidence type="ECO:0000313" key="2">
    <source>
        <dbReference type="EMBL" id="PNX80084.1"/>
    </source>
</evidence>
<evidence type="ECO:0000259" key="1">
    <source>
        <dbReference type="PROSITE" id="PS50181"/>
    </source>
</evidence>
<dbReference type="CDD" id="cd22164">
    <property type="entry name" value="F-box_AtSKIP19-like"/>
    <property type="match status" value="1"/>
</dbReference>
<dbReference type="InterPro" id="IPR036047">
    <property type="entry name" value="F-box-like_dom_sf"/>
</dbReference>
<evidence type="ECO:0000313" key="3">
    <source>
        <dbReference type="Proteomes" id="UP000236291"/>
    </source>
</evidence>
<organism evidence="2 3">
    <name type="scientific">Trifolium pratense</name>
    <name type="common">Red clover</name>
    <dbReference type="NCBI Taxonomy" id="57577"/>
    <lineage>
        <taxon>Eukaryota</taxon>
        <taxon>Viridiplantae</taxon>
        <taxon>Streptophyta</taxon>
        <taxon>Embryophyta</taxon>
        <taxon>Tracheophyta</taxon>
        <taxon>Spermatophyta</taxon>
        <taxon>Magnoliopsida</taxon>
        <taxon>eudicotyledons</taxon>
        <taxon>Gunneridae</taxon>
        <taxon>Pentapetalae</taxon>
        <taxon>rosids</taxon>
        <taxon>fabids</taxon>
        <taxon>Fabales</taxon>
        <taxon>Fabaceae</taxon>
        <taxon>Papilionoideae</taxon>
        <taxon>50 kb inversion clade</taxon>
        <taxon>NPAAA clade</taxon>
        <taxon>Hologalegina</taxon>
        <taxon>IRL clade</taxon>
        <taxon>Trifolieae</taxon>
        <taxon>Trifolium</taxon>
    </lineage>
</organism>
<proteinExistence type="predicted"/>
<accession>A0A2K3LNH6</accession>
<reference evidence="2 3" key="1">
    <citation type="journal article" date="2014" name="Am. J. Bot.">
        <title>Genome assembly and annotation for red clover (Trifolium pratense; Fabaceae).</title>
        <authorList>
            <person name="Istvanek J."/>
            <person name="Jaros M."/>
            <person name="Krenek A."/>
            <person name="Repkova J."/>
        </authorList>
    </citation>
    <scope>NUCLEOTIDE SEQUENCE [LARGE SCALE GENOMIC DNA]</scope>
    <source>
        <strain evidence="3">cv. Tatra</strain>
        <tissue evidence="2">Young leaves</tissue>
    </source>
</reference>